<dbReference type="RefSeq" id="WP_253235328.1">
    <property type="nucleotide sequence ID" value="NZ_JAMYJR010000001.1"/>
</dbReference>
<keyword evidence="1" id="KW-0812">Transmembrane</keyword>
<comment type="caution">
    <text evidence="2">The sequence shown here is derived from an EMBL/GenBank/DDBJ whole genome shotgun (WGS) entry which is preliminary data.</text>
</comment>
<dbReference type="EMBL" id="JAMYJR010000001">
    <property type="protein sequence ID" value="MCO8269188.1"/>
    <property type="molecule type" value="Genomic_DNA"/>
</dbReference>
<reference evidence="2 3" key="1">
    <citation type="submission" date="2022-06" db="EMBL/GenBank/DDBJ databases">
        <title>New Species of the Genus Actinoplanes, ActinopZanes ferrugineus.</title>
        <authorList>
            <person name="Ding P."/>
        </authorList>
    </citation>
    <scope>NUCLEOTIDE SEQUENCE [LARGE SCALE GENOMIC DNA]</scope>
    <source>
        <strain evidence="2 3">TRM88003</strain>
    </source>
</reference>
<feature type="transmembrane region" description="Helical" evidence="1">
    <location>
        <begin position="57"/>
        <end position="77"/>
    </location>
</feature>
<keyword evidence="3" id="KW-1185">Reference proteome</keyword>
<keyword evidence="1" id="KW-0472">Membrane</keyword>
<accession>A0ABT1DFD4</accession>
<feature type="transmembrane region" description="Helical" evidence="1">
    <location>
        <begin position="89"/>
        <end position="111"/>
    </location>
</feature>
<evidence type="ECO:0000256" key="1">
    <source>
        <dbReference type="SAM" id="Phobius"/>
    </source>
</evidence>
<dbReference type="Proteomes" id="UP001523369">
    <property type="component" value="Unassembled WGS sequence"/>
</dbReference>
<feature type="transmembrane region" description="Helical" evidence="1">
    <location>
        <begin position="123"/>
        <end position="143"/>
    </location>
</feature>
<proteinExistence type="predicted"/>
<feature type="transmembrane region" description="Helical" evidence="1">
    <location>
        <begin position="12"/>
        <end position="37"/>
    </location>
</feature>
<sequence>MTTQKDLGRPRLTAGLDGAMLFAALLALAGYLLPWFRVSSGYSWSYSGWSYASLSTGGGWTLITFAFLLVALVAAFWSRTVVAAAMTALTAAIGTLVMALAVVAASFANIGPRDNSNAVAERPFGIGLPLLAIGVGLLIATACRDIARAGSSPATNVSD</sequence>
<organism evidence="2 3">
    <name type="scientific">Paractinoplanes aksuensis</name>
    <dbReference type="NCBI Taxonomy" id="2939490"/>
    <lineage>
        <taxon>Bacteria</taxon>
        <taxon>Bacillati</taxon>
        <taxon>Actinomycetota</taxon>
        <taxon>Actinomycetes</taxon>
        <taxon>Micromonosporales</taxon>
        <taxon>Micromonosporaceae</taxon>
        <taxon>Paractinoplanes</taxon>
    </lineage>
</organism>
<name>A0ABT1DFD4_9ACTN</name>
<evidence type="ECO:0000313" key="2">
    <source>
        <dbReference type="EMBL" id="MCO8269188.1"/>
    </source>
</evidence>
<protein>
    <submittedName>
        <fullName evidence="2">Uncharacterized protein</fullName>
    </submittedName>
</protein>
<gene>
    <name evidence="2" type="ORF">M1L60_01130</name>
</gene>
<keyword evidence="1" id="KW-1133">Transmembrane helix</keyword>
<evidence type="ECO:0000313" key="3">
    <source>
        <dbReference type="Proteomes" id="UP001523369"/>
    </source>
</evidence>